<protein>
    <submittedName>
        <fullName evidence="2">Uncharacterized protein</fullName>
    </submittedName>
</protein>
<gene>
    <name evidence="2" type="ORF">PHYEVI_LOCUS7751</name>
</gene>
<keyword evidence="3" id="KW-1185">Reference proteome</keyword>
<evidence type="ECO:0000313" key="3">
    <source>
        <dbReference type="Proteomes" id="UP001153712"/>
    </source>
</evidence>
<evidence type="ECO:0000256" key="1">
    <source>
        <dbReference type="SAM" id="SignalP"/>
    </source>
</evidence>
<name>A0A9N9TUC4_PHYSR</name>
<dbReference type="Gene3D" id="3.80.10.10">
    <property type="entry name" value="Ribonuclease Inhibitor"/>
    <property type="match status" value="1"/>
</dbReference>
<feature type="signal peptide" evidence="1">
    <location>
        <begin position="1"/>
        <end position="25"/>
    </location>
</feature>
<dbReference type="Proteomes" id="UP001153712">
    <property type="component" value="Chromosome 4"/>
</dbReference>
<organism evidence="2 3">
    <name type="scientific">Phyllotreta striolata</name>
    <name type="common">Striped flea beetle</name>
    <name type="synonym">Crioceris striolata</name>
    <dbReference type="NCBI Taxonomy" id="444603"/>
    <lineage>
        <taxon>Eukaryota</taxon>
        <taxon>Metazoa</taxon>
        <taxon>Ecdysozoa</taxon>
        <taxon>Arthropoda</taxon>
        <taxon>Hexapoda</taxon>
        <taxon>Insecta</taxon>
        <taxon>Pterygota</taxon>
        <taxon>Neoptera</taxon>
        <taxon>Endopterygota</taxon>
        <taxon>Coleoptera</taxon>
        <taxon>Polyphaga</taxon>
        <taxon>Cucujiformia</taxon>
        <taxon>Chrysomeloidea</taxon>
        <taxon>Chrysomelidae</taxon>
        <taxon>Galerucinae</taxon>
        <taxon>Alticini</taxon>
        <taxon>Phyllotreta</taxon>
    </lineage>
</organism>
<dbReference type="SUPFAM" id="SSF52058">
    <property type="entry name" value="L domain-like"/>
    <property type="match status" value="1"/>
</dbReference>
<dbReference type="AlphaFoldDB" id="A0A9N9TUC4"/>
<evidence type="ECO:0000313" key="2">
    <source>
        <dbReference type="EMBL" id="CAG9861411.1"/>
    </source>
</evidence>
<keyword evidence="1" id="KW-0732">Signal</keyword>
<proteinExistence type="predicted"/>
<sequence>MFHPNCNFALFACVFASLSIHRVTPSCNFQMNRSVYYSSWVCNNTTLSTNSPDFSASNLTTVTLIGVNGEFSPHTMQNFTNLRKVLISDSDFDEFELKLDKLNSLMLYRTRVPEGSSLTNCCLSLEKLFIKRTRVEEDIVELTSLTIYGCNLDALPLWMFNNQRKLKEIGLPFKTWLDVDIELIPGMFPQLSFFSFKGDESSANEETEYVRRRHSRLLRLLNNGDV</sequence>
<accession>A0A9N9TUC4</accession>
<dbReference type="OrthoDB" id="6363818at2759"/>
<reference evidence="2" key="1">
    <citation type="submission" date="2022-01" db="EMBL/GenBank/DDBJ databases">
        <authorList>
            <person name="King R."/>
        </authorList>
    </citation>
    <scope>NUCLEOTIDE SEQUENCE</scope>
</reference>
<dbReference type="InterPro" id="IPR032675">
    <property type="entry name" value="LRR_dom_sf"/>
</dbReference>
<dbReference type="EMBL" id="OU900097">
    <property type="protein sequence ID" value="CAG9861411.1"/>
    <property type="molecule type" value="Genomic_DNA"/>
</dbReference>
<feature type="chain" id="PRO_5040507090" evidence="1">
    <location>
        <begin position="26"/>
        <end position="226"/>
    </location>
</feature>